<name>A0ABR1JSZ6_9AGAR</name>
<protein>
    <submittedName>
        <fullName evidence="2">Uncharacterized protein</fullName>
    </submittedName>
</protein>
<evidence type="ECO:0000313" key="3">
    <source>
        <dbReference type="Proteomes" id="UP001498398"/>
    </source>
</evidence>
<gene>
    <name evidence="2" type="ORF">VKT23_004015</name>
</gene>
<proteinExistence type="predicted"/>
<evidence type="ECO:0000313" key="2">
    <source>
        <dbReference type="EMBL" id="KAK7466951.1"/>
    </source>
</evidence>
<feature type="compositionally biased region" description="Low complexity" evidence="1">
    <location>
        <begin position="29"/>
        <end position="40"/>
    </location>
</feature>
<keyword evidence="3" id="KW-1185">Reference proteome</keyword>
<sequence>MSTLSSTVSSILSPTSSTSSYDLADSTRSRSSTVSTQSYSLAGDSDDEIVWTVSSEYQLSSDVFTESEDDDFIVLNRPQSASGVSTPLPTSHNLTSALSNLSLGSASECSASSTDACSSKRGSKRRNRTSKLAVPSDPPSQQTSEKRRKRKGKKQTGLGARPIVDDASEGVSECATSELSVYDEAVNYITSFLSNPSAHDDSRCRLTFLQSLIIELGIESTSLPASLTAAKAMLKSHAFLNVREYLSVRDQGLEAIQKAMYPSRSALIKSIRNKSKGRASREWVKDHGLSVLLVSCFHN</sequence>
<dbReference type="Proteomes" id="UP001498398">
    <property type="component" value="Unassembled WGS sequence"/>
</dbReference>
<comment type="caution">
    <text evidence="2">The sequence shown here is derived from an EMBL/GenBank/DDBJ whole genome shotgun (WGS) entry which is preliminary data.</text>
</comment>
<feature type="compositionally biased region" description="Low complexity" evidence="1">
    <location>
        <begin position="1"/>
        <end position="20"/>
    </location>
</feature>
<organism evidence="2 3">
    <name type="scientific">Marasmiellus scandens</name>
    <dbReference type="NCBI Taxonomy" id="2682957"/>
    <lineage>
        <taxon>Eukaryota</taxon>
        <taxon>Fungi</taxon>
        <taxon>Dikarya</taxon>
        <taxon>Basidiomycota</taxon>
        <taxon>Agaricomycotina</taxon>
        <taxon>Agaricomycetes</taxon>
        <taxon>Agaricomycetidae</taxon>
        <taxon>Agaricales</taxon>
        <taxon>Marasmiineae</taxon>
        <taxon>Omphalotaceae</taxon>
        <taxon>Marasmiellus</taxon>
    </lineage>
</organism>
<dbReference type="EMBL" id="JBANRG010000004">
    <property type="protein sequence ID" value="KAK7466951.1"/>
    <property type="molecule type" value="Genomic_DNA"/>
</dbReference>
<evidence type="ECO:0000256" key="1">
    <source>
        <dbReference type="SAM" id="MobiDB-lite"/>
    </source>
</evidence>
<accession>A0ABR1JSZ6</accession>
<feature type="region of interest" description="Disordered" evidence="1">
    <location>
        <begin position="1"/>
        <end position="40"/>
    </location>
</feature>
<feature type="region of interest" description="Disordered" evidence="1">
    <location>
        <begin position="111"/>
        <end position="163"/>
    </location>
</feature>
<reference evidence="2 3" key="1">
    <citation type="submission" date="2024-01" db="EMBL/GenBank/DDBJ databases">
        <title>A draft genome for the cacao thread blight pathogen Marasmiellus scandens.</title>
        <authorList>
            <person name="Baruah I.K."/>
            <person name="Leung J."/>
            <person name="Bukari Y."/>
            <person name="Amoako-Attah I."/>
            <person name="Meinhardt L.W."/>
            <person name="Bailey B.A."/>
            <person name="Cohen S.P."/>
        </authorList>
    </citation>
    <scope>NUCLEOTIDE SEQUENCE [LARGE SCALE GENOMIC DNA]</scope>
    <source>
        <strain evidence="2 3">GH-19</strain>
    </source>
</reference>